<accession>A0A5C6CF23</accession>
<keyword evidence="2" id="KW-1185">Reference proteome</keyword>
<organism evidence="1 2">
    <name type="scientific">Novipirellula galeiformis</name>
    <dbReference type="NCBI Taxonomy" id="2528004"/>
    <lineage>
        <taxon>Bacteria</taxon>
        <taxon>Pseudomonadati</taxon>
        <taxon>Planctomycetota</taxon>
        <taxon>Planctomycetia</taxon>
        <taxon>Pirellulales</taxon>
        <taxon>Pirellulaceae</taxon>
        <taxon>Novipirellula</taxon>
    </lineage>
</organism>
<evidence type="ECO:0000313" key="2">
    <source>
        <dbReference type="Proteomes" id="UP000316304"/>
    </source>
</evidence>
<protein>
    <submittedName>
        <fullName evidence="1">Uncharacterized protein</fullName>
    </submittedName>
</protein>
<name>A0A5C6CF23_9BACT</name>
<dbReference type="Proteomes" id="UP000316304">
    <property type="component" value="Unassembled WGS sequence"/>
</dbReference>
<reference evidence="1 2" key="1">
    <citation type="submission" date="2019-02" db="EMBL/GenBank/DDBJ databases">
        <title>Deep-cultivation of Planctomycetes and their phenomic and genomic characterization uncovers novel biology.</title>
        <authorList>
            <person name="Wiegand S."/>
            <person name="Jogler M."/>
            <person name="Boedeker C."/>
            <person name="Pinto D."/>
            <person name="Vollmers J."/>
            <person name="Rivas-Marin E."/>
            <person name="Kohn T."/>
            <person name="Peeters S.H."/>
            <person name="Heuer A."/>
            <person name="Rast P."/>
            <person name="Oberbeckmann S."/>
            <person name="Bunk B."/>
            <person name="Jeske O."/>
            <person name="Meyerdierks A."/>
            <person name="Storesund J.E."/>
            <person name="Kallscheuer N."/>
            <person name="Luecker S."/>
            <person name="Lage O.M."/>
            <person name="Pohl T."/>
            <person name="Merkel B.J."/>
            <person name="Hornburger P."/>
            <person name="Mueller R.-W."/>
            <person name="Bruemmer F."/>
            <person name="Labrenz M."/>
            <person name="Spormann A.M."/>
            <person name="Op Den Camp H."/>
            <person name="Overmann J."/>
            <person name="Amann R."/>
            <person name="Jetten M.S.M."/>
            <person name="Mascher T."/>
            <person name="Medema M.H."/>
            <person name="Devos D.P."/>
            <person name="Kaster A.-K."/>
            <person name="Ovreas L."/>
            <person name="Rohde M."/>
            <person name="Galperin M.Y."/>
            <person name="Jogler C."/>
        </authorList>
    </citation>
    <scope>NUCLEOTIDE SEQUENCE [LARGE SCALE GENOMIC DNA]</scope>
    <source>
        <strain evidence="1 2">Pla52o</strain>
    </source>
</reference>
<dbReference type="EMBL" id="SJPT01000004">
    <property type="protein sequence ID" value="TWU23210.1"/>
    <property type="molecule type" value="Genomic_DNA"/>
</dbReference>
<comment type="caution">
    <text evidence="1">The sequence shown here is derived from an EMBL/GenBank/DDBJ whole genome shotgun (WGS) entry which is preliminary data.</text>
</comment>
<evidence type="ECO:0000313" key="1">
    <source>
        <dbReference type="EMBL" id="TWU23210.1"/>
    </source>
</evidence>
<sequence length="72" mass="8407">MAKSQRSSRLGLFWKLVGITPSAGSRQDANNLPYRLRDKFLSPAELACYRDFDVATVTRRWTTFWRTQLLLQ</sequence>
<gene>
    <name evidence="1" type="ORF">Pla52o_27460</name>
</gene>
<dbReference type="AlphaFoldDB" id="A0A5C6CF23"/>
<proteinExistence type="predicted"/>